<evidence type="ECO:0000313" key="3">
    <source>
        <dbReference type="Proteomes" id="UP000886883"/>
    </source>
</evidence>
<feature type="region of interest" description="Disordered" evidence="1">
    <location>
        <begin position="43"/>
        <end position="70"/>
    </location>
</feature>
<reference evidence="2" key="1">
    <citation type="journal article" date="2021" name="PeerJ">
        <title>Extensive microbial diversity within the chicken gut microbiome revealed by metagenomics and culture.</title>
        <authorList>
            <person name="Gilroy R."/>
            <person name="Ravi A."/>
            <person name="Getino M."/>
            <person name="Pursley I."/>
            <person name="Horton D.L."/>
            <person name="Alikhan N.F."/>
            <person name="Baker D."/>
            <person name="Gharbi K."/>
            <person name="Hall N."/>
            <person name="Watson M."/>
            <person name="Adriaenssens E.M."/>
            <person name="Foster-Nyarko E."/>
            <person name="Jarju S."/>
            <person name="Secka A."/>
            <person name="Antonio M."/>
            <person name="Oren A."/>
            <person name="Chaudhuri R.R."/>
            <person name="La Ragione R."/>
            <person name="Hildebrand F."/>
            <person name="Pallen M.J."/>
        </authorList>
    </citation>
    <scope>NUCLEOTIDE SEQUENCE</scope>
    <source>
        <strain evidence="2">USAMLcec3-2134</strain>
    </source>
</reference>
<protein>
    <submittedName>
        <fullName evidence="2">Uncharacterized protein</fullName>
    </submittedName>
</protein>
<dbReference type="EMBL" id="DWXE01000030">
    <property type="protein sequence ID" value="HJB91525.1"/>
    <property type="molecule type" value="Genomic_DNA"/>
</dbReference>
<evidence type="ECO:0000256" key="1">
    <source>
        <dbReference type="SAM" id="MobiDB-lite"/>
    </source>
</evidence>
<proteinExistence type="predicted"/>
<dbReference type="AlphaFoldDB" id="A0A9D2MTT1"/>
<accession>A0A9D2MTT1</accession>
<organism evidence="2 3">
    <name type="scientific">Candidatus Eisenbergiella merdigallinarum</name>
    <dbReference type="NCBI Taxonomy" id="2838552"/>
    <lineage>
        <taxon>Bacteria</taxon>
        <taxon>Bacillati</taxon>
        <taxon>Bacillota</taxon>
        <taxon>Clostridia</taxon>
        <taxon>Lachnospirales</taxon>
        <taxon>Lachnospiraceae</taxon>
        <taxon>Eisenbergiella</taxon>
    </lineage>
</organism>
<name>A0A9D2MTT1_9FIRM</name>
<dbReference type="Proteomes" id="UP000886883">
    <property type="component" value="Unassembled WGS sequence"/>
</dbReference>
<sequence>MEEINYFMVEEKADEGSLRRGKQPQEIGFFWREREVTLHLLPSSWFEEPDGGGKGESEGPPAPRERRRRQARKRALAGKLARYVDSRGKDPDTVWISPGLEPCFPSYRPPLPTPSLAALFWREQPFREILILWAEESFWTKEERWQEAFLDECFRDLNGLFLVGKEPGENGRLWEKLYEESGLSACSARTMPRTDGRKTAVLDLRAQKRPPAEELPPACLYLDLTSDVEKQRLLRKIRPDISYQSVRNYLDTAFKARYNAI</sequence>
<reference evidence="2" key="2">
    <citation type="submission" date="2021-04" db="EMBL/GenBank/DDBJ databases">
        <authorList>
            <person name="Gilroy R."/>
        </authorList>
    </citation>
    <scope>NUCLEOTIDE SEQUENCE</scope>
    <source>
        <strain evidence="2">USAMLcec3-2134</strain>
    </source>
</reference>
<gene>
    <name evidence="2" type="ORF">H9763_08685</name>
</gene>
<comment type="caution">
    <text evidence="2">The sequence shown here is derived from an EMBL/GenBank/DDBJ whole genome shotgun (WGS) entry which is preliminary data.</text>
</comment>
<evidence type="ECO:0000313" key="2">
    <source>
        <dbReference type="EMBL" id="HJB91525.1"/>
    </source>
</evidence>